<proteinExistence type="predicted"/>
<sequence length="121" mass="13408">MAQEPRLKESHSRLPPPVPPFGYRCQTPMARSLRLSALLALAALGLGLAEVPQRRASPRPQKLAKDHAMMQVFADTVSGADRKDKFKVVKRQRPASPPPCPETDDEPEADNCEILDELSLR</sequence>
<organism evidence="2">
    <name type="scientific">Alexandrium catenella</name>
    <name type="common">Red tide dinoflagellate</name>
    <name type="synonym">Gonyaulax catenella</name>
    <dbReference type="NCBI Taxonomy" id="2925"/>
    <lineage>
        <taxon>Eukaryota</taxon>
        <taxon>Sar</taxon>
        <taxon>Alveolata</taxon>
        <taxon>Dinophyceae</taxon>
        <taxon>Gonyaulacales</taxon>
        <taxon>Pyrocystaceae</taxon>
        <taxon>Alexandrium</taxon>
    </lineage>
</organism>
<gene>
    <name evidence="2" type="ORF">ACAT0790_LOCUS20477</name>
</gene>
<dbReference type="AlphaFoldDB" id="A0A7S1MCF5"/>
<protein>
    <submittedName>
        <fullName evidence="2">Uncharacterized protein</fullName>
    </submittedName>
</protein>
<evidence type="ECO:0000256" key="1">
    <source>
        <dbReference type="SAM" id="MobiDB-lite"/>
    </source>
</evidence>
<accession>A0A7S1MCF5</accession>
<reference evidence="2" key="1">
    <citation type="submission" date="2021-01" db="EMBL/GenBank/DDBJ databases">
        <authorList>
            <person name="Corre E."/>
            <person name="Pelletier E."/>
            <person name="Niang G."/>
            <person name="Scheremetjew M."/>
            <person name="Finn R."/>
            <person name="Kale V."/>
            <person name="Holt S."/>
            <person name="Cochrane G."/>
            <person name="Meng A."/>
            <person name="Brown T."/>
            <person name="Cohen L."/>
        </authorList>
    </citation>
    <scope>NUCLEOTIDE SEQUENCE</scope>
    <source>
        <strain evidence="2">OF101</strain>
    </source>
</reference>
<evidence type="ECO:0000313" key="2">
    <source>
        <dbReference type="EMBL" id="CAD9127534.1"/>
    </source>
</evidence>
<feature type="region of interest" description="Disordered" evidence="1">
    <location>
        <begin position="1"/>
        <end position="20"/>
    </location>
</feature>
<feature type="compositionally biased region" description="Basic and acidic residues" evidence="1">
    <location>
        <begin position="1"/>
        <end position="12"/>
    </location>
</feature>
<feature type="compositionally biased region" description="Acidic residues" evidence="1">
    <location>
        <begin position="102"/>
        <end position="112"/>
    </location>
</feature>
<dbReference type="EMBL" id="HBGE01033846">
    <property type="protein sequence ID" value="CAD9127534.1"/>
    <property type="molecule type" value="Transcribed_RNA"/>
</dbReference>
<name>A0A7S1MCF5_ALECA</name>
<feature type="region of interest" description="Disordered" evidence="1">
    <location>
        <begin position="83"/>
        <end position="112"/>
    </location>
</feature>